<evidence type="ECO:0000313" key="2">
    <source>
        <dbReference type="EMBL" id="GIO56056.1"/>
    </source>
</evidence>
<evidence type="ECO:0000256" key="1">
    <source>
        <dbReference type="SAM" id="MobiDB-lite"/>
    </source>
</evidence>
<proteinExistence type="predicted"/>
<dbReference type="Proteomes" id="UP000676601">
    <property type="component" value="Unassembled WGS sequence"/>
</dbReference>
<feature type="region of interest" description="Disordered" evidence="1">
    <location>
        <begin position="139"/>
        <end position="278"/>
    </location>
</feature>
<feature type="compositionally biased region" description="Polar residues" evidence="1">
    <location>
        <begin position="171"/>
        <end position="237"/>
    </location>
</feature>
<name>A0ABQ4LHR8_9BACL</name>
<protein>
    <recommendedName>
        <fullName evidence="4">Spore coat protein B</fullName>
    </recommendedName>
</protein>
<gene>
    <name evidence="2" type="ORF">J21TS7_43740</name>
</gene>
<dbReference type="RefSeq" id="WP_244879400.1">
    <property type="nucleotide sequence ID" value="NZ_BORU01000002.1"/>
</dbReference>
<reference evidence="2 3" key="1">
    <citation type="submission" date="2021-03" db="EMBL/GenBank/DDBJ databases">
        <title>Antimicrobial resistance genes in bacteria isolated from Japanese honey, and their potential for conferring macrolide and lincosamide resistance in the American foulbrood pathogen Paenibacillus larvae.</title>
        <authorList>
            <person name="Okamoto M."/>
            <person name="Kumagai M."/>
            <person name="Kanamori H."/>
            <person name="Takamatsu D."/>
        </authorList>
    </citation>
    <scope>NUCLEOTIDE SEQUENCE [LARGE SCALE GENOMIC DNA]</scope>
    <source>
        <strain evidence="2 3">J21TS7</strain>
    </source>
</reference>
<accession>A0ABQ4LHR8</accession>
<dbReference type="EMBL" id="BORU01000002">
    <property type="protein sequence ID" value="GIO56056.1"/>
    <property type="molecule type" value="Genomic_DNA"/>
</dbReference>
<feature type="compositionally biased region" description="Low complexity" evidence="1">
    <location>
        <begin position="139"/>
        <end position="170"/>
    </location>
</feature>
<sequence length="278" mass="29663">MSLAGLNTMNSIGSEVKINRGGPDSIVGVLVGIQNGYLAVATKEGIVYVNSTHIKSISSTGKSGGAKAMTVNPIMAGNFAGLLHALRYQRVQINRGGPEKVEGVVADVNQSTLTVVAKKDEVISIPIFHVKSVMVIGSNTSGGNKNKSGGNKNQSKGNQSGGNQSKGNQTKGNQTKGNQTKGNQTKGNQTRGNQTKGNQTRGNQTRGNKTRGNQTRGNQTRGNQTRGNQTRGNQTRGNKTRGNHTKGNLTRGAMEWANRSWRKTKTIKRTVRKRKIGK</sequence>
<comment type="caution">
    <text evidence="2">The sequence shown here is derived from an EMBL/GenBank/DDBJ whole genome shotgun (WGS) entry which is preliminary data.</text>
</comment>
<evidence type="ECO:0008006" key="4">
    <source>
        <dbReference type="Google" id="ProtNLM"/>
    </source>
</evidence>
<feature type="compositionally biased region" description="Basic residues" evidence="1">
    <location>
        <begin position="260"/>
        <end position="278"/>
    </location>
</feature>
<organism evidence="2 3">
    <name type="scientific">Paenibacillus cineris</name>
    <dbReference type="NCBI Taxonomy" id="237530"/>
    <lineage>
        <taxon>Bacteria</taxon>
        <taxon>Bacillati</taxon>
        <taxon>Bacillota</taxon>
        <taxon>Bacilli</taxon>
        <taxon>Bacillales</taxon>
        <taxon>Paenibacillaceae</taxon>
        <taxon>Paenibacillus</taxon>
    </lineage>
</organism>
<keyword evidence="3" id="KW-1185">Reference proteome</keyword>
<evidence type="ECO:0000313" key="3">
    <source>
        <dbReference type="Proteomes" id="UP000676601"/>
    </source>
</evidence>